<organism evidence="2 3">
    <name type="scientific">Gordonia terrae</name>
    <dbReference type="NCBI Taxonomy" id="2055"/>
    <lineage>
        <taxon>Bacteria</taxon>
        <taxon>Bacillati</taxon>
        <taxon>Actinomycetota</taxon>
        <taxon>Actinomycetes</taxon>
        <taxon>Mycobacteriales</taxon>
        <taxon>Gordoniaceae</taxon>
        <taxon>Gordonia</taxon>
    </lineage>
</organism>
<accession>A0AAD0NYG7</accession>
<name>A0AAD0NYG7_9ACTN</name>
<keyword evidence="1" id="KW-1133">Transmembrane helix</keyword>
<feature type="transmembrane region" description="Helical" evidence="1">
    <location>
        <begin position="36"/>
        <end position="60"/>
    </location>
</feature>
<evidence type="ECO:0000313" key="3">
    <source>
        <dbReference type="Proteomes" id="UP000247118"/>
    </source>
</evidence>
<dbReference type="KEGG" id="gta:BCM27_04730"/>
<gene>
    <name evidence="2" type="ORF">DLJ61_04770</name>
</gene>
<proteinExistence type="predicted"/>
<keyword evidence="1" id="KW-0472">Membrane</keyword>
<dbReference type="AlphaFoldDB" id="A0AAD0NYG7"/>
<evidence type="ECO:0000256" key="1">
    <source>
        <dbReference type="SAM" id="Phobius"/>
    </source>
</evidence>
<protein>
    <submittedName>
        <fullName evidence="2">Uncharacterized protein</fullName>
    </submittedName>
</protein>
<keyword evidence="1" id="KW-0812">Transmembrane</keyword>
<dbReference type="Proteomes" id="UP000247118">
    <property type="component" value="Chromosome"/>
</dbReference>
<feature type="transmembrane region" description="Helical" evidence="1">
    <location>
        <begin position="12"/>
        <end position="30"/>
    </location>
</feature>
<evidence type="ECO:0000313" key="2">
    <source>
        <dbReference type="EMBL" id="AWO82944.1"/>
    </source>
</evidence>
<dbReference type="EMBL" id="CP029604">
    <property type="protein sequence ID" value="AWO82944.1"/>
    <property type="molecule type" value="Genomic_DNA"/>
</dbReference>
<sequence>MVMGHMGFAHSIVWLAMAAGCVVCGVHLVRDPTTRLWALTALMSVAMLALHMAAAVGGVAHQHGVTMAADRVAIPASMHVSLLVTLAELVLALGALWWSTSHLGTVAPAVAGCVAESSRCVEQLSTGGRGRAENRSKLSWSTQ</sequence>
<feature type="transmembrane region" description="Helical" evidence="1">
    <location>
        <begin position="72"/>
        <end position="98"/>
    </location>
</feature>
<reference evidence="2 3" key="1">
    <citation type="submission" date="2018-05" db="EMBL/GenBank/DDBJ databases">
        <title>Complete genome sequence of Gordonia terrae NRRL B-16283.</title>
        <authorList>
            <person name="Garlena R.A."/>
            <person name="Russell D.A."/>
            <person name="Hatfull G.F."/>
        </authorList>
    </citation>
    <scope>NUCLEOTIDE SEQUENCE [LARGE SCALE GENOMIC DNA]</scope>
    <source>
        <strain evidence="2 3">NRRL B-16283</strain>
    </source>
</reference>